<organism evidence="2 3">
    <name type="scientific">Heterorhabditis bacteriophora</name>
    <name type="common">Entomopathogenic nematode worm</name>
    <dbReference type="NCBI Taxonomy" id="37862"/>
    <lineage>
        <taxon>Eukaryota</taxon>
        <taxon>Metazoa</taxon>
        <taxon>Ecdysozoa</taxon>
        <taxon>Nematoda</taxon>
        <taxon>Chromadorea</taxon>
        <taxon>Rhabditida</taxon>
        <taxon>Rhabditina</taxon>
        <taxon>Rhabditomorpha</taxon>
        <taxon>Strongyloidea</taxon>
        <taxon>Heterorhabditidae</taxon>
        <taxon>Heterorhabditis</taxon>
    </lineage>
</organism>
<keyword evidence="1" id="KW-0472">Membrane</keyword>
<proteinExistence type="predicted"/>
<evidence type="ECO:0000313" key="3">
    <source>
        <dbReference type="WBParaSite" id="Hba_07185"/>
    </source>
</evidence>
<evidence type="ECO:0000313" key="2">
    <source>
        <dbReference type="Proteomes" id="UP000095283"/>
    </source>
</evidence>
<keyword evidence="1" id="KW-0812">Transmembrane</keyword>
<sequence>MVDDIAFEHFEKNESVLDAVWNTVNNSELMKELLIIIFVKACSSHVAYYLKRDITEMNLGGFEIQVMNAAVMYGGFVIALFMNSHRRLLAIKIGLLVIAVSLLGVVLTNPDRLDGCTHRYVRSGILSKNNEICGINNIIHYYL</sequence>
<feature type="transmembrane region" description="Helical" evidence="1">
    <location>
        <begin position="62"/>
        <end position="82"/>
    </location>
</feature>
<dbReference type="Proteomes" id="UP000095283">
    <property type="component" value="Unplaced"/>
</dbReference>
<reference evidence="3" key="1">
    <citation type="submission" date="2016-11" db="UniProtKB">
        <authorList>
            <consortium name="WormBaseParasite"/>
        </authorList>
    </citation>
    <scope>IDENTIFICATION</scope>
</reference>
<dbReference type="WBParaSite" id="Hba_07185">
    <property type="protein sequence ID" value="Hba_07185"/>
    <property type="gene ID" value="Hba_07185"/>
</dbReference>
<protein>
    <submittedName>
        <fullName evidence="3">MFS domain-containing protein</fullName>
    </submittedName>
</protein>
<keyword evidence="2" id="KW-1185">Reference proteome</keyword>
<keyword evidence="1" id="KW-1133">Transmembrane helix</keyword>
<accession>A0A1I7WPW0</accession>
<name>A0A1I7WPW0_HETBA</name>
<feature type="transmembrane region" description="Helical" evidence="1">
    <location>
        <begin position="88"/>
        <end position="109"/>
    </location>
</feature>
<dbReference type="AlphaFoldDB" id="A0A1I7WPW0"/>
<evidence type="ECO:0000256" key="1">
    <source>
        <dbReference type="SAM" id="Phobius"/>
    </source>
</evidence>